<dbReference type="InterPro" id="IPR036259">
    <property type="entry name" value="MFS_trans_sf"/>
</dbReference>
<evidence type="ECO:0000256" key="4">
    <source>
        <dbReference type="ARBA" id="ARBA00022989"/>
    </source>
</evidence>
<evidence type="ECO:0000313" key="9">
    <source>
        <dbReference type="EMBL" id="KAH0555948.1"/>
    </source>
</evidence>
<keyword evidence="2" id="KW-0813">Transport</keyword>
<dbReference type="Pfam" id="PF00083">
    <property type="entry name" value="Sugar_tr"/>
    <property type="match status" value="1"/>
</dbReference>
<dbReference type="GO" id="GO:0022857">
    <property type="term" value="F:transmembrane transporter activity"/>
    <property type="evidence" value="ECO:0007669"/>
    <property type="project" value="InterPro"/>
</dbReference>
<feature type="transmembrane region" description="Helical" evidence="7">
    <location>
        <begin position="21"/>
        <end position="42"/>
    </location>
</feature>
<evidence type="ECO:0000256" key="6">
    <source>
        <dbReference type="SAM" id="MobiDB-lite"/>
    </source>
</evidence>
<feature type="transmembrane region" description="Helical" evidence="7">
    <location>
        <begin position="62"/>
        <end position="84"/>
    </location>
</feature>
<feature type="region of interest" description="Disordered" evidence="6">
    <location>
        <begin position="215"/>
        <end position="260"/>
    </location>
</feature>
<keyword evidence="4 7" id="KW-1133">Transmembrane helix</keyword>
<comment type="caution">
    <text evidence="9">The sequence shown here is derived from an EMBL/GenBank/DDBJ whole genome shotgun (WGS) entry which is preliminary data.</text>
</comment>
<evidence type="ECO:0000256" key="3">
    <source>
        <dbReference type="ARBA" id="ARBA00022692"/>
    </source>
</evidence>
<gene>
    <name evidence="9" type="ORF">GP486_006105</name>
</gene>
<dbReference type="Proteomes" id="UP000750711">
    <property type="component" value="Unassembled WGS sequence"/>
</dbReference>
<organism evidence="9 10">
    <name type="scientific">Trichoglossum hirsutum</name>
    <dbReference type="NCBI Taxonomy" id="265104"/>
    <lineage>
        <taxon>Eukaryota</taxon>
        <taxon>Fungi</taxon>
        <taxon>Dikarya</taxon>
        <taxon>Ascomycota</taxon>
        <taxon>Pezizomycotina</taxon>
        <taxon>Geoglossomycetes</taxon>
        <taxon>Geoglossales</taxon>
        <taxon>Geoglossaceae</taxon>
        <taxon>Trichoglossum</taxon>
    </lineage>
</organism>
<keyword evidence="10" id="KW-1185">Reference proteome</keyword>
<evidence type="ECO:0000313" key="10">
    <source>
        <dbReference type="Proteomes" id="UP000750711"/>
    </source>
</evidence>
<reference evidence="9" key="1">
    <citation type="submission" date="2021-03" db="EMBL/GenBank/DDBJ databases">
        <title>Comparative genomics and phylogenomic investigation of the class Geoglossomycetes provide insights into ecological specialization and systematics.</title>
        <authorList>
            <person name="Melie T."/>
            <person name="Pirro S."/>
            <person name="Miller A.N."/>
            <person name="Quandt A."/>
        </authorList>
    </citation>
    <scope>NUCLEOTIDE SEQUENCE</scope>
    <source>
        <strain evidence="9">CAQ_001_2017</strain>
    </source>
</reference>
<dbReference type="SUPFAM" id="SSF103473">
    <property type="entry name" value="MFS general substrate transporter"/>
    <property type="match status" value="1"/>
</dbReference>
<dbReference type="Gene3D" id="1.20.1250.20">
    <property type="entry name" value="MFS general substrate transporter like domains"/>
    <property type="match status" value="1"/>
</dbReference>
<feature type="domain" description="Major facilitator superfamily (MFS) profile" evidence="8">
    <location>
        <begin position="1"/>
        <end position="185"/>
    </location>
</feature>
<dbReference type="PROSITE" id="PS50850">
    <property type="entry name" value="MFS"/>
    <property type="match status" value="1"/>
</dbReference>
<dbReference type="PANTHER" id="PTHR48020:SF40">
    <property type="entry name" value="MAJOR FACILITATOR SUPERFAMILY (MFS) PROFILE DOMAIN-CONTAINING PROTEIN"/>
    <property type="match status" value="1"/>
</dbReference>
<feature type="transmembrane region" description="Helical" evidence="7">
    <location>
        <begin position="96"/>
        <end position="119"/>
    </location>
</feature>
<evidence type="ECO:0000259" key="8">
    <source>
        <dbReference type="PROSITE" id="PS50850"/>
    </source>
</evidence>
<evidence type="ECO:0000256" key="2">
    <source>
        <dbReference type="ARBA" id="ARBA00022448"/>
    </source>
</evidence>
<accession>A0A9P8RLH6</accession>
<evidence type="ECO:0000256" key="1">
    <source>
        <dbReference type="ARBA" id="ARBA00004141"/>
    </source>
</evidence>
<dbReference type="InterPro" id="IPR050814">
    <property type="entry name" value="Myo-inositol_Transporter"/>
</dbReference>
<evidence type="ECO:0000256" key="5">
    <source>
        <dbReference type="ARBA" id="ARBA00023136"/>
    </source>
</evidence>
<comment type="subcellular location">
    <subcellularLocation>
        <location evidence="1">Membrane</location>
        <topology evidence="1">Multi-pass membrane protein</topology>
    </subcellularLocation>
</comment>
<dbReference type="GO" id="GO:0016020">
    <property type="term" value="C:membrane"/>
    <property type="evidence" value="ECO:0007669"/>
    <property type="project" value="UniProtKB-SubCell"/>
</dbReference>
<dbReference type="EMBL" id="JAGHQM010001289">
    <property type="protein sequence ID" value="KAH0555948.1"/>
    <property type="molecule type" value="Genomic_DNA"/>
</dbReference>
<feature type="transmembrane region" description="Helical" evidence="7">
    <location>
        <begin position="162"/>
        <end position="181"/>
    </location>
</feature>
<feature type="compositionally biased region" description="Basic and acidic residues" evidence="6">
    <location>
        <begin position="246"/>
        <end position="260"/>
    </location>
</feature>
<dbReference type="InterPro" id="IPR005828">
    <property type="entry name" value="MFS_sugar_transport-like"/>
</dbReference>
<name>A0A9P8RLH6_9PEZI</name>
<keyword evidence="3 7" id="KW-0812">Transmembrane</keyword>
<protein>
    <recommendedName>
        <fullName evidence="8">Major facilitator superfamily (MFS) profile domain-containing protein</fullName>
    </recommendedName>
</protein>
<dbReference type="AlphaFoldDB" id="A0A9P8RLH6"/>
<dbReference type="InterPro" id="IPR020846">
    <property type="entry name" value="MFS_dom"/>
</dbReference>
<keyword evidence="5 7" id="KW-0472">Membrane</keyword>
<feature type="compositionally biased region" description="Polar residues" evidence="6">
    <location>
        <begin position="218"/>
        <end position="228"/>
    </location>
</feature>
<feature type="transmembrane region" description="Helical" evidence="7">
    <location>
        <begin position="131"/>
        <end position="150"/>
    </location>
</feature>
<dbReference type="PANTHER" id="PTHR48020">
    <property type="entry name" value="PROTON MYO-INOSITOL COTRANSPORTER"/>
    <property type="match status" value="1"/>
</dbReference>
<sequence length="260" mass="27947">MAGLRPQSANAADKSNTYDSLRFTIGFGAANAVFSAMAYFLVEPLSAEKRRKSKLPAWLYGRRSLLLLSLGGGTLMLFILAFLLGLKESNPAKLPVVLVFVILFTFFYSPGAGCVPFLYSAEVWPNEGREVGMSWAVFWNFLGAGLLALFVPRGFQWGASKLFGVFTGFSFLAFLLVWLYVPGTDHAVTLEEMSAKFNSSLFGHGNKKLAKLKPGTRRGTNAAVQGTNGVPPAAVDGVEGEAAGEAEGRTEAEVEGRTEG</sequence>
<evidence type="ECO:0000256" key="7">
    <source>
        <dbReference type="SAM" id="Phobius"/>
    </source>
</evidence>
<proteinExistence type="predicted"/>